<dbReference type="Pfam" id="PF23156">
    <property type="entry name" value="DUF7054"/>
    <property type="match status" value="1"/>
</dbReference>
<evidence type="ECO:0000313" key="2">
    <source>
        <dbReference type="EMBL" id="KAK6130251.1"/>
    </source>
</evidence>
<dbReference type="PANTHER" id="PTHR33270:SF6">
    <property type="entry name" value="OS02G0448600 PROTEIN"/>
    <property type="match status" value="1"/>
</dbReference>
<sequence length="267" mass="30157">MALTWHELTNVHLKERDLRRTVRANRRAISNSRVLRPSPSPAARRRIRAVGRGKLWRPSEKVKGLKRSKSEPSLWKSGGDVAAAVTEEEEGVLYWQRTCTDLFSSPNNSVPRSPRKCSEGYNKDAKVVVNVTVEGSPGPIRTMVELGSNVEEMIKLVVNKYKEEGRTPRLDKDAASTCELHHSYFSLESLSKSDLIGDVGSRSFYLRKCNSSGLSDDNRSDKTWASSNQLEISTLPFLPSFMDRKMKKLIRRTRNFWKIFGCIPGSG</sequence>
<dbReference type="InterPro" id="IPR055482">
    <property type="entry name" value="DUF7054"/>
</dbReference>
<feature type="domain" description="DUF7054" evidence="1">
    <location>
        <begin position="123"/>
        <end position="207"/>
    </location>
</feature>
<dbReference type="PANTHER" id="PTHR33270">
    <property type="entry name" value="BNAC05G50380D PROTEIN"/>
    <property type="match status" value="1"/>
</dbReference>
<reference evidence="2 3" key="1">
    <citation type="journal article" date="2021" name="Comput. Struct. Biotechnol. J.">
        <title>De novo genome assembly of the potent medicinal plant Rehmannia glutinosa using nanopore technology.</title>
        <authorList>
            <person name="Ma L."/>
            <person name="Dong C."/>
            <person name="Song C."/>
            <person name="Wang X."/>
            <person name="Zheng X."/>
            <person name="Niu Y."/>
            <person name="Chen S."/>
            <person name="Feng W."/>
        </authorList>
    </citation>
    <scope>NUCLEOTIDE SEQUENCE [LARGE SCALE GENOMIC DNA]</scope>
    <source>
        <strain evidence="2">DH-2019</strain>
    </source>
</reference>
<evidence type="ECO:0000313" key="3">
    <source>
        <dbReference type="Proteomes" id="UP001318860"/>
    </source>
</evidence>
<proteinExistence type="predicted"/>
<accession>A0ABR0V5M5</accession>
<evidence type="ECO:0000259" key="1">
    <source>
        <dbReference type="Pfam" id="PF23156"/>
    </source>
</evidence>
<dbReference type="EMBL" id="JABTTQ020001592">
    <property type="protein sequence ID" value="KAK6130251.1"/>
    <property type="molecule type" value="Genomic_DNA"/>
</dbReference>
<organism evidence="2 3">
    <name type="scientific">Rehmannia glutinosa</name>
    <name type="common">Chinese foxglove</name>
    <dbReference type="NCBI Taxonomy" id="99300"/>
    <lineage>
        <taxon>Eukaryota</taxon>
        <taxon>Viridiplantae</taxon>
        <taxon>Streptophyta</taxon>
        <taxon>Embryophyta</taxon>
        <taxon>Tracheophyta</taxon>
        <taxon>Spermatophyta</taxon>
        <taxon>Magnoliopsida</taxon>
        <taxon>eudicotyledons</taxon>
        <taxon>Gunneridae</taxon>
        <taxon>Pentapetalae</taxon>
        <taxon>asterids</taxon>
        <taxon>lamiids</taxon>
        <taxon>Lamiales</taxon>
        <taxon>Orobanchaceae</taxon>
        <taxon>Rehmannieae</taxon>
        <taxon>Rehmannia</taxon>
    </lineage>
</organism>
<protein>
    <recommendedName>
        <fullName evidence="1">DUF7054 domain-containing protein</fullName>
    </recommendedName>
</protein>
<comment type="caution">
    <text evidence="2">The sequence shown here is derived from an EMBL/GenBank/DDBJ whole genome shotgun (WGS) entry which is preliminary data.</text>
</comment>
<keyword evidence="3" id="KW-1185">Reference proteome</keyword>
<name>A0ABR0V5M5_REHGL</name>
<dbReference type="InterPro" id="IPR040358">
    <property type="entry name" value="At4g22758-like"/>
</dbReference>
<dbReference type="Proteomes" id="UP001318860">
    <property type="component" value="Unassembled WGS sequence"/>
</dbReference>
<gene>
    <name evidence="2" type="ORF">DH2020_036061</name>
</gene>